<dbReference type="Proteomes" id="UP000000304">
    <property type="component" value="Chromosome 2R"/>
</dbReference>
<evidence type="ECO:0000313" key="2">
    <source>
        <dbReference type="Proteomes" id="UP000000304"/>
    </source>
</evidence>
<sequence>MSPHARVRLQHRIHGAARDWSAGLATSEEHKHVQSGRVASSNRQMKTKNQTNIICSNCQCFSHSSRGIAITDEKNVLRIQSYTYKCLNHNPRPRILR</sequence>
<name>B4QAY2_DROSI</name>
<keyword evidence="2" id="KW-1185">Reference proteome</keyword>
<dbReference type="HOGENOM" id="CLU_2348916_0_0_1"/>
<reference evidence="1 2" key="1">
    <citation type="journal article" date="2007" name="Nature">
        <title>Evolution of genes and genomes on the Drosophila phylogeny.</title>
        <authorList>
            <consortium name="Drosophila 12 Genomes Consortium"/>
            <person name="Clark A.G."/>
            <person name="Eisen M.B."/>
            <person name="Smith D.R."/>
            <person name="Bergman C.M."/>
            <person name="Oliver B."/>
            <person name="Markow T.A."/>
            <person name="Kaufman T.C."/>
            <person name="Kellis M."/>
            <person name="Gelbart W."/>
            <person name="Iyer V.N."/>
            <person name="Pollard D.A."/>
            <person name="Sackton T.B."/>
            <person name="Larracuente A.M."/>
            <person name="Singh N.D."/>
            <person name="Abad J.P."/>
            <person name="Abt D.N."/>
            <person name="Adryan B."/>
            <person name="Aguade M."/>
            <person name="Akashi H."/>
            <person name="Anderson W.W."/>
            <person name="Aquadro C.F."/>
            <person name="Ardell D.H."/>
            <person name="Arguello R."/>
            <person name="Artieri C.G."/>
            <person name="Barbash D.A."/>
            <person name="Barker D."/>
            <person name="Barsanti P."/>
            <person name="Batterham P."/>
            <person name="Batzoglou S."/>
            <person name="Begun D."/>
            <person name="Bhutkar A."/>
            <person name="Blanco E."/>
            <person name="Bosak S.A."/>
            <person name="Bradley R.K."/>
            <person name="Brand A.D."/>
            <person name="Brent M.R."/>
            <person name="Brooks A.N."/>
            <person name="Brown R.H."/>
            <person name="Butlin R.K."/>
            <person name="Caggese C."/>
            <person name="Calvi B.R."/>
            <person name="Bernardo de Carvalho A."/>
            <person name="Caspi A."/>
            <person name="Castrezana S."/>
            <person name="Celniker S.E."/>
            <person name="Chang J.L."/>
            <person name="Chapple C."/>
            <person name="Chatterji S."/>
            <person name="Chinwalla A."/>
            <person name="Civetta A."/>
            <person name="Clifton S.W."/>
            <person name="Comeron J.M."/>
            <person name="Costello J.C."/>
            <person name="Coyne J.A."/>
            <person name="Daub J."/>
            <person name="David R.G."/>
            <person name="Delcher A.L."/>
            <person name="Delehaunty K."/>
            <person name="Do C.B."/>
            <person name="Ebling H."/>
            <person name="Edwards K."/>
            <person name="Eickbush T."/>
            <person name="Evans J.D."/>
            <person name="Filipski A."/>
            <person name="Findeiss S."/>
            <person name="Freyhult E."/>
            <person name="Fulton L."/>
            <person name="Fulton R."/>
            <person name="Garcia A.C."/>
            <person name="Gardiner A."/>
            <person name="Garfield D.A."/>
            <person name="Garvin B.E."/>
            <person name="Gibson G."/>
            <person name="Gilbert D."/>
            <person name="Gnerre S."/>
            <person name="Godfrey J."/>
            <person name="Good R."/>
            <person name="Gotea V."/>
            <person name="Gravely B."/>
            <person name="Greenberg A.J."/>
            <person name="Griffiths-Jones S."/>
            <person name="Gross S."/>
            <person name="Guigo R."/>
            <person name="Gustafson E.A."/>
            <person name="Haerty W."/>
            <person name="Hahn M.W."/>
            <person name="Halligan D.L."/>
            <person name="Halpern A.L."/>
            <person name="Halter G.M."/>
            <person name="Han M.V."/>
            <person name="Heger A."/>
            <person name="Hillier L."/>
            <person name="Hinrichs A.S."/>
            <person name="Holmes I."/>
            <person name="Hoskins R.A."/>
            <person name="Hubisz M.J."/>
            <person name="Hultmark D."/>
            <person name="Huntley M.A."/>
            <person name="Jaffe D.B."/>
            <person name="Jagadeeshan S."/>
            <person name="Jeck W.R."/>
            <person name="Johnson J."/>
            <person name="Jones C.D."/>
            <person name="Jordan W.C."/>
            <person name="Karpen G.H."/>
            <person name="Kataoka E."/>
            <person name="Keightley P.D."/>
            <person name="Kheradpour P."/>
            <person name="Kirkness E.F."/>
            <person name="Koerich L.B."/>
            <person name="Kristiansen K."/>
            <person name="Kudrna D."/>
            <person name="Kulathinal R.J."/>
            <person name="Kumar S."/>
            <person name="Kwok R."/>
            <person name="Lander E."/>
            <person name="Langley C.H."/>
            <person name="Lapoint R."/>
            <person name="Lazzaro B.P."/>
            <person name="Lee S.J."/>
            <person name="Levesque L."/>
            <person name="Li R."/>
            <person name="Lin C.F."/>
            <person name="Lin M.F."/>
            <person name="Lindblad-Toh K."/>
            <person name="Llopart A."/>
            <person name="Long M."/>
            <person name="Low L."/>
            <person name="Lozovsky E."/>
            <person name="Lu J."/>
            <person name="Luo M."/>
            <person name="Machado C.A."/>
            <person name="Makalowski W."/>
            <person name="Marzo M."/>
            <person name="Matsuda M."/>
            <person name="Matzkin L."/>
            <person name="McAllister B."/>
            <person name="McBride C.S."/>
            <person name="McKernan B."/>
            <person name="McKernan K."/>
            <person name="Mendez-Lago M."/>
            <person name="Minx P."/>
            <person name="Mollenhauer M.U."/>
            <person name="Montooth K."/>
            <person name="Mount S.M."/>
            <person name="Mu X."/>
            <person name="Myers E."/>
            <person name="Negre B."/>
            <person name="Newfeld S."/>
            <person name="Nielsen R."/>
            <person name="Noor M.A."/>
            <person name="O'Grady P."/>
            <person name="Pachter L."/>
            <person name="Papaceit M."/>
            <person name="Parisi M.J."/>
            <person name="Parisi M."/>
            <person name="Parts L."/>
            <person name="Pedersen J.S."/>
            <person name="Pesole G."/>
            <person name="Phillippy A.M."/>
            <person name="Ponting C.P."/>
            <person name="Pop M."/>
            <person name="Porcelli D."/>
            <person name="Powell J.R."/>
            <person name="Prohaska S."/>
            <person name="Pruitt K."/>
            <person name="Puig M."/>
            <person name="Quesneville H."/>
            <person name="Ram K.R."/>
            <person name="Rand D."/>
            <person name="Rasmussen M.D."/>
            <person name="Reed L.K."/>
            <person name="Reenan R."/>
            <person name="Reily A."/>
            <person name="Remington K.A."/>
            <person name="Rieger T.T."/>
            <person name="Ritchie M.G."/>
            <person name="Robin C."/>
            <person name="Rogers Y.H."/>
            <person name="Rohde C."/>
            <person name="Rozas J."/>
            <person name="Rubenfield M.J."/>
            <person name="Ruiz A."/>
            <person name="Russo S."/>
            <person name="Salzberg S.L."/>
            <person name="Sanchez-Gracia A."/>
            <person name="Saranga D.J."/>
            <person name="Sato H."/>
            <person name="Schaeffer S.W."/>
            <person name="Schatz M.C."/>
            <person name="Schlenke T."/>
            <person name="Schwartz R."/>
            <person name="Segarra C."/>
            <person name="Singh R.S."/>
            <person name="Sirot L."/>
            <person name="Sirota M."/>
            <person name="Sisneros N.B."/>
            <person name="Smith C.D."/>
            <person name="Smith T.F."/>
            <person name="Spieth J."/>
            <person name="Stage D.E."/>
            <person name="Stark A."/>
            <person name="Stephan W."/>
            <person name="Strausberg R.L."/>
            <person name="Strempel S."/>
            <person name="Sturgill D."/>
            <person name="Sutton G."/>
            <person name="Sutton G.G."/>
            <person name="Tao W."/>
            <person name="Teichmann S."/>
            <person name="Tobari Y.N."/>
            <person name="Tomimura Y."/>
            <person name="Tsolas J.M."/>
            <person name="Valente V.L."/>
            <person name="Venter E."/>
            <person name="Venter J.C."/>
            <person name="Vicario S."/>
            <person name="Vieira F.G."/>
            <person name="Vilella A.J."/>
            <person name="Villasante A."/>
            <person name="Walenz B."/>
            <person name="Wang J."/>
            <person name="Wasserman M."/>
            <person name="Watts T."/>
            <person name="Wilson D."/>
            <person name="Wilson R.K."/>
            <person name="Wing R.A."/>
            <person name="Wolfner M.F."/>
            <person name="Wong A."/>
            <person name="Wong G.K."/>
            <person name="Wu C.I."/>
            <person name="Wu G."/>
            <person name="Yamamoto D."/>
            <person name="Yang H.P."/>
            <person name="Yang S.P."/>
            <person name="Yorke J.A."/>
            <person name="Yoshida K."/>
            <person name="Zdobnov E."/>
            <person name="Zhang P."/>
            <person name="Zhang Y."/>
            <person name="Zimin A.V."/>
            <person name="Baldwin J."/>
            <person name="Abdouelleil A."/>
            <person name="Abdulkadir J."/>
            <person name="Abebe A."/>
            <person name="Abera B."/>
            <person name="Abreu J."/>
            <person name="Acer S.C."/>
            <person name="Aftuck L."/>
            <person name="Alexander A."/>
            <person name="An P."/>
            <person name="Anderson E."/>
            <person name="Anderson S."/>
            <person name="Arachi H."/>
            <person name="Azer M."/>
            <person name="Bachantsang P."/>
            <person name="Barry A."/>
            <person name="Bayul T."/>
            <person name="Berlin A."/>
            <person name="Bessette D."/>
            <person name="Bloom T."/>
            <person name="Blye J."/>
            <person name="Boguslavskiy L."/>
            <person name="Bonnet C."/>
            <person name="Boukhgalter B."/>
            <person name="Bourzgui I."/>
            <person name="Brown A."/>
            <person name="Cahill P."/>
            <person name="Channer S."/>
            <person name="Cheshatsang Y."/>
            <person name="Chuda L."/>
            <person name="Citroen M."/>
            <person name="Collymore A."/>
            <person name="Cooke P."/>
            <person name="Costello M."/>
            <person name="D'Aco K."/>
            <person name="Daza R."/>
            <person name="De Haan G."/>
            <person name="DeGray S."/>
            <person name="DeMaso C."/>
            <person name="Dhargay N."/>
            <person name="Dooley K."/>
            <person name="Dooley E."/>
            <person name="Doricent M."/>
            <person name="Dorje P."/>
            <person name="Dorjee K."/>
            <person name="Dupes A."/>
            <person name="Elong R."/>
            <person name="Falk J."/>
            <person name="Farina A."/>
            <person name="Faro S."/>
            <person name="Ferguson D."/>
            <person name="Fisher S."/>
            <person name="Foley C.D."/>
            <person name="Franke A."/>
            <person name="Friedrich D."/>
            <person name="Gadbois L."/>
            <person name="Gearin G."/>
            <person name="Gearin C.R."/>
            <person name="Giannoukos G."/>
            <person name="Goode T."/>
            <person name="Graham J."/>
            <person name="Grandbois E."/>
            <person name="Grewal S."/>
            <person name="Gyaltsen K."/>
            <person name="Hafez N."/>
            <person name="Hagos B."/>
            <person name="Hall J."/>
            <person name="Henson C."/>
            <person name="Hollinger A."/>
            <person name="Honan T."/>
            <person name="Huard M.D."/>
            <person name="Hughes L."/>
            <person name="Hurhula B."/>
            <person name="Husby M.E."/>
            <person name="Kamat A."/>
            <person name="Kanga B."/>
            <person name="Kashin S."/>
            <person name="Khazanovich D."/>
            <person name="Kisner P."/>
            <person name="Lance K."/>
            <person name="Lara M."/>
            <person name="Lee W."/>
            <person name="Lennon N."/>
            <person name="Letendre F."/>
            <person name="LeVine R."/>
            <person name="Lipovsky A."/>
            <person name="Liu X."/>
            <person name="Liu J."/>
            <person name="Liu S."/>
            <person name="Lokyitsang T."/>
            <person name="Lokyitsang Y."/>
            <person name="Lubonja R."/>
            <person name="Lui A."/>
            <person name="MacDonald P."/>
            <person name="Magnisalis V."/>
            <person name="Maru K."/>
            <person name="Matthews C."/>
            <person name="McCusker W."/>
            <person name="McDonough S."/>
            <person name="Mehta T."/>
            <person name="Meldrim J."/>
            <person name="Meneus L."/>
            <person name="Mihai O."/>
            <person name="Mihalev A."/>
            <person name="Mihova T."/>
            <person name="Mittelman R."/>
            <person name="Mlenga V."/>
            <person name="Montmayeur A."/>
            <person name="Mulrain L."/>
            <person name="Navidi A."/>
            <person name="Naylor J."/>
            <person name="Negash T."/>
            <person name="Nguyen T."/>
            <person name="Nguyen N."/>
            <person name="Nicol R."/>
            <person name="Norbu C."/>
            <person name="Norbu N."/>
            <person name="Novod N."/>
            <person name="O'Neill B."/>
            <person name="Osman S."/>
            <person name="Markiewicz E."/>
            <person name="Oyono O.L."/>
            <person name="Patti C."/>
            <person name="Phunkhang P."/>
            <person name="Pierre F."/>
            <person name="Priest M."/>
            <person name="Raghuraman S."/>
            <person name="Rege F."/>
            <person name="Reyes R."/>
            <person name="Rise C."/>
            <person name="Rogov P."/>
            <person name="Ross K."/>
            <person name="Ryan E."/>
            <person name="Settipalli S."/>
            <person name="Shea T."/>
            <person name="Sherpa N."/>
            <person name="Shi L."/>
            <person name="Shih D."/>
            <person name="Sparrow T."/>
            <person name="Spaulding J."/>
            <person name="Stalker J."/>
            <person name="Stange-Thomann N."/>
            <person name="Stavropoulos S."/>
            <person name="Stone C."/>
            <person name="Strader C."/>
            <person name="Tesfaye S."/>
            <person name="Thomson T."/>
            <person name="Thoulutsang Y."/>
            <person name="Thoulutsang D."/>
            <person name="Topham K."/>
            <person name="Topping I."/>
            <person name="Tsamla T."/>
            <person name="Vassiliev H."/>
            <person name="Vo A."/>
            <person name="Wangchuk T."/>
            <person name="Wangdi T."/>
            <person name="Weiand M."/>
            <person name="Wilkinson J."/>
            <person name="Wilson A."/>
            <person name="Yadav S."/>
            <person name="Young G."/>
            <person name="Yu Q."/>
            <person name="Zembek L."/>
            <person name="Zhong D."/>
            <person name="Zimmer A."/>
            <person name="Zwirko Z."/>
            <person name="Jaffe D.B."/>
            <person name="Alvarez P."/>
            <person name="Brockman W."/>
            <person name="Butler J."/>
            <person name="Chin C."/>
            <person name="Gnerre S."/>
            <person name="Grabherr M."/>
            <person name="Kleber M."/>
            <person name="Mauceli E."/>
            <person name="MacCallum I."/>
        </authorList>
    </citation>
    <scope>NUCLEOTIDE SEQUENCE [LARGE SCALE GENOMIC DNA]</scope>
    <source>
        <strain evidence="2">white501</strain>
    </source>
</reference>
<evidence type="ECO:0000313" key="1">
    <source>
        <dbReference type="EMBL" id="EDX08419.1"/>
    </source>
</evidence>
<dbReference type="EMBL" id="CM000362">
    <property type="protein sequence ID" value="EDX08419.1"/>
    <property type="molecule type" value="Genomic_DNA"/>
</dbReference>
<organism evidence="1 2">
    <name type="scientific">Drosophila simulans</name>
    <name type="common">Fruit fly</name>
    <dbReference type="NCBI Taxonomy" id="7240"/>
    <lineage>
        <taxon>Eukaryota</taxon>
        <taxon>Metazoa</taxon>
        <taxon>Ecdysozoa</taxon>
        <taxon>Arthropoda</taxon>
        <taxon>Hexapoda</taxon>
        <taxon>Insecta</taxon>
        <taxon>Pterygota</taxon>
        <taxon>Neoptera</taxon>
        <taxon>Endopterygota</taxon>
        <taxon>Diptera</taxon>
        <taxon>Brachycera</taxon>
        <taxon>Muscomorpha</taxon>
        <taxon>Ephydroidea</taxon>
        <taxon>Drosophilidae</taxon>
        <taxon>Drosophila</taxon>
        <taxon>Sophophora</taxon>
    </lineage>
</organism>
<gene>
    <name evidence="1" type="primary">Dsim\GD11790</name>
    <name evidence="1" type="ORF">Dsim_GD11790</name>
</gene>
<accession>B4QAY2</accession>
<protein>
    <submittedName>
        <fullName evidence="1">GD11790</fullName>
    </submittedName>
</protein>
<dbReference type="OrthoDB" id="7803833at2759"/>
<dbReference type="PhylomeDB" id="B4QAY2"/>
<proteinExistence type="predicted"/>
<dbReference type="AlphaFoldDB" id="B4QAY2"/>